<sequence>MKKTILFCGALLMGSLGFGQKTDATPVLGGDKDAHGCKASAGYTFSYIKNDCVRTFEQKVQLKEQNPKSSYTTNAAVIFSKDMKKAEVFVPESASGVILNKVGKKAVWKRGEYELSQNQKVYSLKKGNVVVYKQ</sequence>
<dbReference type="eggNOG" id="COG3187">
    <property type="taxonomic scope" value="Bacteria"/>
</dbReference>
<organism evidence="1 2">
    <name type="scientific">Elizabethkingia anophelis NUHP1</name>
    <dbReference type="NCBI Taxonomy" id="1338011"/>
    <lineage>
        <taxon>Bacteria</taxon>
        <taxon>Pseudomonadati</taxon>
        <taxon>Bacteroidota</taxon>
        <taxon>Flavobacteriia</taxon>
        <taxon>Flavobacteriales</taxon>
        <taxon>Weeksellaceae</taxon>
        <taxon>Elizabethkingia</taxon>
    </lineage>
</organism>
<reference evidence="1" key="1">
    <citation type="journal article" date="2013" name="Lancet">
        <title>First case of E anophelis outbreak in an intensive-care unit.</title>
        <authorList>
            <person name="Teo J."/>
            <person name="Tan S.Y."/>
            <person name="Tay M."/>
            <person name="Ding Y."/>
            <person name="Kjelleberg S."/>
            <person name="Givskov M."/>
            <person name="Lin R.T."/>
            <person name="Yang L."/>
        </authorList>
    </citation>
    <scope>NUCLEOTIDE SEQUENCE [LARGE SCALE GENOMIC DNA]</scope>
    <source>
        <strain evidence="1">NUHP1</strain>
    </source>
</reference>
<dbReference type="EMBL" id="CP007547">
    <property type="protein sequence ID" value="AIL45748.1"/>
    <property type="molecule type" value="Genomic_DNA"/>
</dbReference>
<name>A0A077EGQ8_9FLAO</name>
<proteinExistence type="predicted"/>
<dbReference type="HOGENOM" id="CLU_129763_1_0_10"/>
<gene>
    <name evidence="1" type="ORF">BD94_1973</name>
</gene>
<evidence type="ECO:0008006" key="3">
    <source>
        <dbReference type="Google" id="ProtNLM"/>
    </source>
</evidence>
<dbReference type="STRING" id="1338011.BD94_1973"/>
<accession>A0A077EGQ8</accession>
<dbReference type="KEGG" id="eao:BD94_1973"/>
<protein>
    <recommendedName>
        <fullName evidence="3">C-type lysozyme inhibitor domain-containing protein</fullName>
    </recommendedName>
</protein>
<evidence type="ECO:0000313" key="2">
    <source>
        <dbReference type="Proteomes" id="UP000028933"/>
    </source>
</evidence>
<dbReference type="RefSeq" id="WP_024564386.1">
    <property type="nucleotide sequence ID" value="NZ_CP007547.1"/>
</dbReference>
<reference evidence="1" key="2">
    <citation type="journal article" date="2015" name="Genome Biol. Evol.">
        <title>Complete Genome Sequence and Transcriptomic Analysis of the Novel Pathogen Elizabethkingia anophelis in Response to Oxidative Stress.</title>
        <authorList>
            <person name="Li Y."/>
            <person name="Liu Y."/>
            <person name="Chew S.C."/>
            <person name="Tay M."/>
            <person name="Salido M.M."/>
            <person name="Teo J."/>
            <person name="Lauro F.M."/>
            <person name="Givskov M."/>
            <person name="Yang L."/>
        </authorList>
    </citation>
    <scope>NUCLEOTIDE SEQUENCE</scope>
    <source>
        <strain evidence="1">NUHP1</strain>
    </source>
</reference>
<dbReference type="Proteomes" id="UP000028933">
    <property type="component" value="Chromosome"/>
</dbReference>
<dbReference type="AlphaFoldDB" id="A0A077EGQ8"/>
<evidence type="ECO:0000313" key="1">
    <source>
        <dbReference type="EMBL" id="AIL45748.1"/>
    </source>
</evidence>